<dbReference type="Pfam" id="PF00335">
    <property type="entry name" value="Tetraspanin"/>
    <property type="match status" value="1"/>
</dbReference>
<evidence type="ECO:0000313" key="8">
    <source>
        <dbReference type="RefSeq" id="XP_012941875.1"/>
    </source>
</evidence>
<name>A0ABM1A6P4_APLCA</name>
<sequence>MALGSCYTCIKYLMFAFNFIFWLLGCAILGVGIWLRVDEGAAEFMHESSKIDMFYTLAYVLMAIGFLIMLIGFLGCCGAIRESQCMLALFFMFLFVIFATLLGFGIWAAVAKSSFKDMTADMLKDGVENYYKDEKSQTFMDSIQTYFGCCGATLGNEDYKVVEDIPGTCDPDNYRKPCQSQFYEWIESKLVIVAGVAIGIAVVMILGMIFSMVLCCAIRDTVA</sequence>
<dbReference type="InterPro" id="IPR008952">
    <property type="entry name" value="Tetraspanin_EC2_sf"/>
</dbReference>
<evidence type="ECO:0000313" key="7">
    <source>
        <dbReference type="Proteomes" id="UP000694888"/>
    </source>
</evidence>
<dbReference type="PROSITE" id="PS00421">
    <property type="entry name" value="TM4_1"/>
    <property type="match status" value="1"/>
</dbReference>
<dbReference type="Proteomes" id="UP000694888">
    <property type="component" value="Unplaced"/>
</dbReference>
<dbReference type="PANTHER" id="PTHR19282:SF551">
    <property type="entry name" value="RE08073P-RELATED"/>
    <property type="match status" value="1"/>
</dbReference>
<proteinExistence type="inferred from homology"/>
<evidence type="ECO:0000256" key="5">
    <source>
        <dbReference type="ARBA" id="ARBA00023136"/>
    </source>
</evidence>
<keyword evidence="5 6" id="KW-0472">Membrane</keyword>
<dbReference type="InterPro" id="IPR018499">
    <property type="entry name" value="Tetraspanin/Peripherin"/>
</dbReference>
<dbReference type="RefSeq" id="XP_012941875.1">
    <property type="nucleotide sequence ID" value="XM_013086421.2"/>
</dbReference>
<comment type="subcellular location">
    <subcellularLocation>
        <location evidence="1 6">Membrane</location>
        <topology evidence="1 6">Multi-pass membrane protein</topology>
    </subcellularLocation>
</comment>
<feature type="transmembrane region" description="Helical" evidence="6">
    <location>
        <begin position="12"/>
        <end position="37"/>
    </location>
</feature>
<feature type="transmembrane region" description="Helical" evidence="6">
    <location>
        <begin position="57"/>
        <end position="80"/>
    </location>
</feature>
<evidence type="ECO:0000256" key="6">
    <source>
        <dbReference type="RuleBase" id="RU361218"/>
    </source>
</evidence>
<feature type="transmembrane region" description="Helical" evidence="6">
    <location>
        <begin position="190"/>
        <end position="218"/>
    </location>
</feature>
<dbReference type="CDD" id="cd03127">
    <property type="entry name" value="tetraspanin_LEL"/>
    <property type="match status" value="1"/>
</dbReference>
<evidence type="ECO:0000256" key="2">
    <source>
        <dbReference type="ARBA" id="ARBA00006840"/>
    </source>
</evidence>
<dbReference type="PRINTS" id="PR00259">
    <property type="entry name" value="TMFOUR"/>
</dbReference>
<keyword evidence="7" id="KW-1185">Reference proteome</keyword>
<reference evidence="8" key="1">
    <citation type="submission" date="2025-08" db="UniProtKB">
        <authorList>
            <consortium name="RefSeq"/>
        </authorList>
    </citation>
    <scope>IDENTIFICATION</scope>
</reference>
<dbReference type="PIRSF" id="PIRSF002419">
    <property type="entry name" value="Tetraspanin"/>
    <property type="match status" value="1"/>
</dbReference>
<organism evidence="7 8">
    <name type="scientific">Aplysia californica</name>
    <name type="common">California sea hare</name>
    <dbReference type="NCBI Taxonomy" id="6500"/>
    <lineage>
        <taxon>Eukaryota</taxon>
        <taxon>Metazoa</taxon>
        <taxon>Spiralia</taxon>
        <taxon>Lophotrochozoa</taxon>
        <taxon>Mollusca</taxon>
        <taxon>Gastropoda</taxon>
        <taxon>Heterobranchia</taxon>
        <taxon>Euthyneura</taxon>
        <taxon>Tectipleura</taxon>
        <taxon>Aplysiida</taxon>
        <taxon>Aplysioidea</taxon>
        <taxon>Aplysiidae</taxon>
        <taxon>Aplysia</taxon>
    </lineage>
</organism>
<dbReference type="InterPro" id="IPR000301">
    <property type="entry name" value="Tetraspanin_animals"/>
</dbReference>
<evidence type="ECO:0000256" key="1">
    <source>
        <dbReference type="ARBA" id="ARBA00004141"/>
    </source>
</evidence>
<dbReference type="PANTHER" id="PTHR19282">
    <property type="entry name" value="TETRASPANIN"/>
    <property type="match status" value="1"/>
</dbReference>
<dbReference type="InterPro" id="IPR018503">
    <property type="entry name" value="Tetraspanin_CS"/>
</dbReference>
<evidence type="ECO:0000256" key="4">
    <source>
        <dbReference type="ARBA" id="ARBA00022989"/>
    </source>
</evidence>
<gene>
    <name evidence="8" type="primary">LOC101856833</name>
</gene>
<evidence type="ECO:0000256" key="3">
    <source>
        <dbReference type="ARBA" id="ARBA00022692"/>
    </source>
</evidence>
<dbReference type="Gene3D" id="1.10.1450.10">
    <property type="entry name" value="Tetraspanin"/>
    <property type="match status" value="1"/>
</dbReference>
<feature type="transmembrane region" description="Helical" evidence="6">
    <location>
        <begin position="87"/>
        <end position="110"/>
    </location>
</feature>
<dbReference type="GeneID" id="101856833"/>
<protein>
    <recommendedName>
        <fullName evidence="6">Tetraspanin</fullName>
    </recommendedName>
</protein>
<keyword evidence="3 6" id="KW-0812">Transmembrane</keyword>
<comment type="similarity">
    <text evidence="2 6">Belongs to the tetraspanin (TM4SF) family.</text>
</comment>
<keyword evidence="4 6" id="KW-1133">Transmembrane helix</keyword>
<accession>A0ABM1A6P4</accession>
<dbReference type="SUPFAM" id="SSF48652">
    <property type="entry name" value="Tetraspanin"/>
    <property type="match status" value="1"/>
</dbReference>